<accession>A0ACB6YWW9</accession>
<reference evidence="1" key="2">
    <citation type="journal article" date="2020" name="Nat. Commun.">
        <title>Large-scale genome sequencing of mycorrhizal fungi provides insights into the early evolution of symbiotic traits.</title>
        <authorList>
            <person name="Miyauchi S."/>
            <person name="Kiss E."/>
            <person name="Kuo A."/>
            <person name="Drula E."/>
            <person name="Kohler A."/>
            <person name="Sanchez-Garcia M."/>
            <person name="Morin E."/>
            <person name="Andreopoulos B."/>
            <person name="Barry K.W."/>
            <person name="Bonito G."/>
            <person name="Buee M."/>
            <person name="Carver A."/>
            <person name="Chen C."/>
            <person name="Cichocki N."/>
            <person name="Clum A."/>
            <person name="Culley D."/>
            <person name="Crous P.W."/>
            <person name="Fauchery L."/>
            <person name="Girlanda M."/>
            <person name="Hayes R.D."/>
            <person name="Keri Z."/>
            <person name="LaButti K."/>
            <person name="Lipzen A."/>
            <person name="Lombard V."/>
            <person name="Magnuson J."/>
            <person name="Maillard F."/>
            <person name="Murat C."/>
            <person name="Nolan M."/>
            <person name="Ohm R.A."/>
            <person name="Pangilinan J."/>
            <person name="Pereira M.F."/>
            <person name="Perotto S."/>
            <person name="Peter M."/>
            <person name="Pfister S."/>
            <person name="Riley R."/>
            <person name="Sitrit Y."/>
            <person name="Stielow J.B."/>
            <person name="Szollosi G."/>
            <person name="Zifcakova L."/>
            <person name="Stursova M."/>
            <person name="Spatafora J.W."/>
            <person name="Tedersoo L."/>
            <person name="Vaario L.M."/>
            <person name="Yamada A."/>
            <person name="Yan M."/>
            <person name="Wang P."/>
            <person name="Xu J."/>
            <person name="Bruns T."/>
            <person name="Baldrian P."/>
            <person name="Vilgalys R."/>
            <person name="Dunand C."/>
            <person name="Henrissat B."/>
            <person name="Grigoriev I.V."/>
            <person name="Hibbett D."/>
            <person name="Nagy L.G."/>
            <person name="Martin F.M."/>
        </authorList>
    </citation>
    <scope>NUCLEOTIDE SEQUENCE</scope>
    <source>
        <strain evidence="1">P2</strain>
    </source>
</reference>
<dbReference type="EMBL" id="MU118864">
    <property type="protein sequence ID" value="KAF9641950.1"/>
    <property type="molecule type" value="Genomic_DNA"/>
</dbReference>
<name>A0ACB6YWW9_THEGA</name>
<gene>
    <name evidence="1" type="ORF">BDM02DRAFT_3071548</name>
</gene>
<proteinExistence type="predicted"/>
<reference evidence="1" key="1">
    <citation type="submission" date="2019-10" db="EMBL/GenBank/DDBJ databases">
        <authorList>
            <consortium name="DOE Joint Genome Institute"/>
            <person name="Kuo A."/>
            <person name="Miyauchi S."/>
            <person name="Kiss E."/>
            <person name="Drula E."/>
            <person name="Kohler A."/>
            <person name="Sanchez-Garcia M."/>
            <person name="Andreopoulos B."/>
            <person name="Barry K.W."/>
            <person name="Bonito G."/>
            <person name="Buee M."/>
            <person name="Carver A."/>
            <person name="Chen C."/>
            <person name="Cichocki N."/>
            <person name="Clum A."/>
            <person name="Culley D."/>
            <person name="Crous P.W."/>
            <person name="Fauchery L."/>
            <person name="Girlanda M."/>
            <person name="Hayes R."/>
            <person name="Keri Z."/>
            <person name="Labutti K."/>
            <person name="Lipzen A."/>
            <person name="Lombard V."/>
            <person name="Magnuson J."/>
            <person name="Maillard F."/>
            <person name="Morin E."/>
            <person name="Murat C."/>
            <person name="Nolan M."/>
            <person name="Ohm R."/>
            <person name="Pangilinan J."/>
            <person name="Pereira M."/>
            <person name="Perotto S."/>
            <person name="Peter M."/>
            <person name="Riley R."/>
            <person name="Sitrit Y."/>
            <person name="Stielow B."/>
            <person name="Szollosi G."/>
            <person name="Zifcakova L."/>
            <person name="Stursova M."/>
            <person name="Spatafora J.W."/>
            <person name="Tedersoo L."/>
            <person name="Vaario L.-M."/>
            <person name="Yamada A."/>
            <person name="Yan M."/>
            <person name="Wang P."/>
            <person name="Xu J."/>
            <person name="Bruns T."/>
            <person name="Baldrian P."/>
            <person name="Vilgalys R."/>
            <person name="Henrissat B."/>
            <person name="Grigoriev I.V."/>
            <person name="Hibbett D."/>
            <person name="Nagy L.G."/>
            <person name="Martin F.M."/>
        </authorList>
    </citation>
    <scope>NUCLEOTIDE SEQUENCE</scope>
    <source>
        <strain evidence="1">P2</strain>
    </source>
</reference>
<evidence type="ECO:0000313" key="2">
    <source>
        <dbReference type="Proteomes" id="UP000886501"/>
    </source>
</evidence>
<sequence length="114" mass="13181">LIIGMTWLQSHNPEIDWKTGKIQFRRCPISCQGQLSSNNVLHNLVEQTIPERHIPTYFNIQEINHRIQAKEHAATTWVIEDLKDKKTLSIEDIKAGPLAEFVDVFEEASYQDLP</sequence>
<organism evidence="1 2">
    <name type="scientific">Thelephora ganbajun</name>
    <name type="common">Ganba fungus</name>
    <dbReference type="NCBI Taxonomy" id="370292"/>
    <lineage>
        <taxon>Eukaryota</taxon>
        <taxon>Fungi</taxon>
        <taxon>Dikarya</taxon>
        <taxon>Basidiomycota</taxon>
        <taxon>Agaricomycotina</taxon>
        <taxon>Agaricomycetes</taxon>
        <taxon>Thelephorales</taxon>
        <taxon>Thelephoraceae</taxon>
        <taxon>Thelephora</taxon>
    </lineage>
</organism>
<keyword evidence="2" id="KW-1185">Reference proteome</keyword>
<comment type="caution">
    <text evidence="1">The sequence shown here is derived from an EMBL/GenBank/DDBJ whole genome shotgun (WGS) entry which is preliminary data.</text>
</comment>
<evidence type="ECO:0000313" key="1">
    <source>
        <dbReference type="EMBL" id="KAF9641950.1"/>
    </source>
</evidence>
<dbReference type="Proteomes" id="UP000886501">
    <property type="component" value="Unassembled WGS sequence"/>
</dbReference>
<protein>
    <submittedName>
        <fullName evidence="1">Uncharacterized protein</fullName>
    </submittedName>
</protein>
<feature type="non-terminal residue" evidence="1">
    <location>
        <position position="1"/>
    </location>
</feature>
<feature type="non-terminal residue" evidence="1">
    <location>
        <position position="114"/>
    </location>
</feature>